<dbReference type="Proteomes" id="UP000038830">
    <property type="component" value="Unassembled WGS sequence"/>
</dbReference>
<sequence length="211" mass="24617">MKGKATKTIAELLEHRTKHYDELVELRDLTPLDQWRSVELPALLFKERTSKPYITKKELQRLLDWKLKKGKYRATLPKLIAQNDDKLVVQCSTSAFKEVLSLDETEDQDKYNAGIRSALKTICRLKGVGPATGSLVLSLLSKFTHRAPPFFSDECAMEVLEDLGQYKGKLSYTLPEYMRFLQWFQQKDPEFEYDRTQLEQALWCVHLDRDQ</sequence>
<dbReference type="PANTHER" id="PTHR21521">
    <property type="entry name" value="AMUN, ISOFORM A"/>
    <property type="match status" value="1"/>
</dbReference>
<evidence type="ECO:0000313" key="1">
    <source>
        <dbReference type="EMBL" id="CEP21365.1"/>
    </source>
</evidence>
<dbReference type="EMBL" id="CDQK01000002">
    <property type="protein sequence ID" value="CEP21365.1"/>
    <property type="molecule type" value="Genomic_DNA"/>
</dbReference>
<gene>
    <name evidence="1" type="ORF">BN1211_1450</name>
</gene>
<accession>A0A0H5C0Q5</accession>
<dbReference type="PANTHER" id="PTHR21521:SF0">
    <property type="entry name" value="AMUN, ISOFORM A"/>
    <property type="match status" value="1"/>
</dbReference>
<proteinExistence type="predicted"/>
<organism evidence="1 2">
    <name type="scientific">Cyberlindnera jadinii (strain ATCC 18201 / CBS 1600 / BCRC 20928 / JCM 3617 / NBRC 0987 / NRRL Y-1542)</name>
    <name type="common">Torula yeast</name>
    <name type="synonym">Candida utilis</name>
    <dbReference type="NCBI Taxonomy" id="983966"/>
    <lineage>
        <taxon>Eukaryota</taxon>
        <taxon>Fungi</taxon>
        <taxon>Dikarya</taxon>
        <taxon>Ascomycota</taxon>
        <taxon>Saccharomycotina</taxon>
        <taxon>Saccharomycetes</taxon>
        <taxon>Phaffomycetales</taxon>
        <taxon>Phaffomycetaceae</taxon>
        <taxon>Cyberlindnera</taxon>
    </lineage>
</organism>
<name>A0A0H5C0Q5_CYBJN</name>
<protein>
    <submittedName>
        <fullName evidence="1">Uncharacterized protein</fullName>
    </submittedName>
</protein>
<reference evidence="2" key="1">
    <citation type="journal article" date="2015" name="J. Biotechnol.">
        <title>The structure of the Cyberlindnera jadinii genome and its relation to Candida utilis analyzed by the occurrence of single nucleotide polymorphisms.</title>
        <authorList>
            <person name="Rupp O."/>
            <person name="Brinkrolf K."/>
            <person name="Buerth C."/>
            <person name="Kunigo M."/>
            <person name="Schneider J."/>
            <person name="Jaenicke S."/>
            <person name="Goesmann A."/>
            <person name="Puehler A."/>
            <person name="Jaeger K.-E."/>
            <person name="Ernst J.F."/>
        </authorList>
    </citation>
    <scope>NUCLEOTIDE SEQUENCE [LARGE SCALE GENOMIC DNA]</scope>
    <source>
        <strain evidence="2">ATCC 18201 / CBS 1600 / BCRC 20928 / JCM 3617 / NBRC 0987 / NRRL Y-1542</strain>
    </source>
</reference>
<dbReference type="AlphaFoldDB" id="A0A0H5C0Q5"/>
<evidence type="ECO:0000313" key="2">
    <source>
        <dbReference type="Proteomes" id="UP000038830"/>
    </source>
</evidence>